<proteinExistence type="predicted"/>
<accession>E3LQ76</accession>
<reference evidence="1" key="1">
    <citation type="submission" date="2007-07" db="EMBL/GenBank/DDBJ databases">
        <title>PCAP assembly of the Caenorhabditis remanei genome.</title>
        <authorList>
            <consortium name="The Caenorhabditis remanei Sequencing Consortium"/>
            <person name="Wilson R.K."/>
        </authorList>
    </citation>
    <scope>NUCLEOTIDE SEQUENCE [LARGE SCALE GENOMIC DNA]</scope>
    <source>
        <strain evidence="1">PB4641</strain>
    </source>
</reference>
<dbReference type="STRING" id="31234.E3LQ76"/>
<protein>
    <submittedName>
        <fullName evidence="1">Uncharacterized protein</fullName>
    </submittedName>
</protein>
<organism evidence="2">
    <name type="scientific">Caenorhabditis remanei</name>
    <name type="common">Caenorhabditis vulgaris</name>
    <dbReference type="NCBI Taxonomy" id="31234"/>
    <lineage>
        <taxon>Eukaryota</taxon>
        <taxon>Metazoa</taxon>
        <taxon>Ecdysozoa</taxon>
        <taxon>Nematoda</taxon>
        <taxon>Chromadorea</taxon>
        <taxon>Rhabditida</taxon>
        <taxon>Rhabditina</taxon>
        <taxon>Rhabditomorpha</taxon>
        <taxon>Rhabditoidea</taxon>
        <taxon>Rhabditidae</taxon>
        <taxon>Peloderinae</taxon>
        <taxon>Caenorhabditis</taxon>
    </lineage>
</organism>
<keyword evidence="2" id="KW-1185">Reference proteome</keyword>
<name>E3LQ76_CAERE</name>
<sequence length="267" mass="30339">MAMYLQLLFVNILYFQTYSHHIDDIVDLGLSHLHAFRVISSSCRNITGSRLNISFSLIVRRHFEIFSAEISFFFRRNEFSTMMRSNNDNEGEENGNNFLMVPVNRPLHLDTTLLPSRPTSPYQMDHSPALSQKIKVPQKQYSSQEDPLRRMATPVFDKHEQESRKKGPSSAATVLALSGLFVVGTTLILSGIIVLIVQQEPVFVVTGCLFLGVGVAMLLVCVALQRKNLVKFVLDINRDLYFLNMSKSYMFKAMFEINSELPLSHAD</sequence>
<dbReference type="OrthoDB" id="5919085at2759"/>
<dbReference type="FunCoup" id="E3LQ76">
    <property type="interactions" value="84"/>
</dbReference>
<dbReference type="eggNOG" id="ENOG502SV5H">
    <property type="taxonomic scope" value="Eukaryota"/>
</dbReference>
<gene>
    <name evidence="1" type="ORF">CRE_27095</name>
</gene>
<evidence type="ECO:0000313" key="1">
    <source>
        <dbReference type="EMBL" id="EFP05564.1"/>
    </source>
</evidence>
<dbReference type="HOGENOM" id="CLU_1042944_0_0_1"/>
<dbReference type="EMBL" id="DS268412">
    <property type="protein sequence ID" value="EFP05564.1"/>
    <property type="molecule type" value="Genomic_DNA"/>
</dbReference>
<evidence type="ECO:0000313" key="2">
    <source>
        <dbReference type="Proteomes" id="UP000008281"/>
    </source>
</evidence>
<dbReference type="AlphaFoldDB" id="E3LQ76"/>
<dbReference type="Proteomes" id="UP000008281">
    <property type="component" value="Unassembled WGS sequence"/>
</dbReference>